<feature type="compositionally biased region" description="Basic and acidic residues" evidence="1">
    <location>
        <begin position="187"/>
        <end position="235"/>
    </location>
</feature>
<feature type="compositionally biased region" description="Basic residues" evidence="1">
    <location>
        <begin position="71"/>
        <end position="85"/>
    </location>
</feature>
<comment type="caution">
    <text evidence="2">The sequence shown here is derived from an EMBL/GenBank/DDBJ whole genome shotgun (WGS) entry which is preliminary data.</text>
</comment>
<sequence>MEFGLEVQDIAVKTEEITSDLGEELSENHKIHTEALYSDIGAHISIPSSNHIDLFVPEDVAIETVITTSPPKHRKAENARRRRRKDSISVHLSDSDYRDDASSIVSMDDTFIWPQFELGKSSGSDLSEVDVVASNIPSGASGTVVSVSKIAPSNGAISERELNKRLRDRMKKRELRTNPEFRLKEKEKAKVRMAKRRNDPEYREIERQRDRERRRIARKQNESLRQRERERDRAYKKSLRNSDSLQLKDNPELIYISNDSSLSGLSECIRLSTEEELLGESIQTGSCSSLTESFINKRSHSDSPVITSEICKGDNLIGLEMTCSDLQENEHANETDHVIYIANNSPVIYTETGLENTSKETDQCRIISDIIDSNTAPEKMPLICDNDKINPVTVKSIQLQTNPVA</sequence>
<accession>A0ABD3Y150</accession>
<organism evidence="2 3">
    <name type="scientific">Sinanodonta woodiana</name>
    <name type="common">Chinese pond mussel</name>
    <name type="synonym">Anodonta woodiana</name>
    <dbReference type="NCBI Taxonomy" id="1069815"/>
    <lineage>
        <taxon>Eukaryota</taxon>
        <taxon>Metazoa</taxon>
        <taxon>Spiralia</taxon>
        <taxon>Lophotrochozoa</taxon>
        <taxon>Mollusca</taxon>
        <taxon>Bivalvia</taxon>
        <taxon>Autobranchia</taxon>
        <taxon>Heteroconchia</taxon>
        <taxon>Palaeoheterodonta</taxon>
        <taxon>Unionida</taxon>
        <taxon>Unionoidea</taxon>
        <taxon>Unionidae</taxon>
        <taxon>Unioninae</taxon>
        <taxon>Sinanodonta</taxon>
    </lineage>
</organism>
<dbReference type="AlphaFoldDB" id="A0ABD3Y150"/>
<dbReference type="Proteomes" id="UP001634394">
    <property type="component" value="Unassembled WGS sequence"/>
</dbReference>
<protein>
    <submittedName>
        <fullName evidence="2">Uncharacterized protein</fullName>
    </submittedName>
</protein>
<reference evidence="2 3" key="1">
    <citation type="submission" date="2024-11" db="EMBL/GenBank/DDBJ databases">
        <title>Chromosome-level genome assembly of the freshwater bivalve Anodonta woodiana.</title>
        <authorList>
            <person name="Chen X."/>
        </authorList>
    </citation>
    <scope>NUCLEOTIDE SEQUENCE [LARGE SCALE GENOMIC DNA]</scope>
    <source>
        <strain evidence="2">MN2024</strain>
        <tissue evidence="2">Gills</tissue>
    </source>
</reference>
<feature type="region of interest" description="Disordered" evidence="1">
    <location>
        <begin position="69"/>
        <end position="88"/>
    </location>
</feature>
<evidence type="ECO:0000256" key="1">
    <source>
        <dbReference type="SAM" id="MobiDB-lite"/>
    </source>
</evidence>
<evidence type="ECO:0000313" key="2">
    <source>
        <dbReference type="EMBL" id="KAL3892159.1"/>
    </source>
</evidence>
<evidence type="ECO:0000313" key="3">
    <source>
        <dbReference type="Proteomes" id="UP001634394"/>
    </source>
</evidence>
<keyword evidence="3" id="KW-1185">Reference proteome</keyword>
<feature type="region of interest" description="Disordered" evidence="1">
    <location>
        <begin position="187"/>
        <end position="243"/>
    </location>
</feature>
<dbReference type="EMBL" id="JBJQND010000001">
    <property type="protein sequence ID" value="KAL3892159.1"/>
    <property type="molecule type" value="Genomic_DNA"/>
</dbReference>
<name>A0ABD3Y150_SINWO</name>
<proteinExistence type="predicted"/>
<gene>
    <name evidence="2" type="ORF">ACJMK2_004393</name>
</gene>